<gene>
    <name evidence="3" type="ORF">FRC96_05775</name>
</gene>
<protein>
    <recommendedName>
        <fullName evidence="5">Lipoprotein</fullName>
    </recommendedName>
</protein>
<proteinExistence type="predicted"/>
<evidence type="ECO:0000313" key="4">
    <source>
        <dbReference type="Proteomes" id="UP000321046"/>
    </source>
</evidence>
<dbReference type="PROSITE" id="PS51257">
    <property type="entry name" value="PROKAR_LIPOPROTEIN"/>
    <property type="match status" value="1"/>
</dbReference>
<reference evidence="3 4" key="1">
    <citation type="submission" date="2019-08" db="EMBL/GenBank/DDBJ databases">
        <title>Bradymonadales sp. TMQ2.</title>
        <authorList>
            <person name="Liang Q."/>
        </authorList>
    </citation>
    <scope>NUCLEOTIDE SEQUENCE [LARGE SCALE GENOMIC DNA]</scope>
    <source>
        <strain evidence="3 4">TMQ2</strain>
    </source>
</reference>
<dbReference type="EMBL" id="VOSL01000025">
    <property type="protein sequence ID" value="TXD39780.1"/>
    <property type="molecule type" value="Genomic_DNA"/>
</dbReference>
<keyword evidence="2" id="KW-0732">Signal</keyword>
<evidence type="ECO:0000256" key="1">
    <source>
        <dbReference type="SAM" id="MobiDB-lite"/>
    </source>
</evidence>
<feature type="signal peptide" evidence="2">
    <location>
        <begin position="1"/>
        <end position="17"/>
    </location>
</feature>
<dbReference type="OrthoDB" id="9821368at2"/>
<evidence type="ECO:0008006" key="5">
    <source>
        <dbReference type="Google" id="ProtNLM"/>
    </source>
</evidence>
<name>A0A5C6XIH5_9DELT</name>
<organism evidence="3 4">
    <name type="scientific">Lujinxingia vulgaris</name>
    <dbReference type="NCBI Taxonomy" id="2600176"/>
    <lineage>
        <taxon>Bacteria</taxon>
        <taxon>Deltaproteobacteria</taxon>
        <taxon>Bradymonadales</taxon>
        <taxon>Lujinxingiaceae</taxon>
        <taxon>Lujinxingia</taxon>
    </lineage>
</organism>
<sequence>MKLKTLLMMICVGLACACGEAEGDDTPIDGPDSGNEDQNEQNDPSAGTFSLTVQETNIGTPPAVELEGQTNEASAEFGASVSEGRLRVVASDDRFKLTIGIDTSENNTLPGEKATTSGFAVDTYAILEIDNIYHGMQGGGSVNFDACPQEVGDRVTLTLNEVRLASDTSDHIKNTSGIVEVEVYESDGSLFCE</sequence>
<feature type="chain" id="PRO_5023013736" description="Lipoprotein" evidence="2">
    <location>
        <begin position="18"/>
        <end position="193"/>
    </location>
</feature>
<dbReference type="RefSeq" id="WP_146973559.1">
    <property type="nucleotide sequence ID" value="NZ_VOSL01000025.1"/>
</dbReference>
<feature type="region of interest" description="Disordered" evidence="1">
    <location>
        <begin position="26"/>
        <end position="47"/>
    </location>
</feature>
<evidence type="ECO:0000313" key="3">
    <source>
        <dbReference type="EMBL" id="TXD39780.1"/>
    </source>
</evidence>
<dbReference type="AlphaFoldDB" id="A0A5C6XIH5"/>
<dbReference type="Proteomes" id="UP000321046">
    <property type="component" value="Unassembled WGS sequence"/>
</dbReference>
<accession>A0A5C6XIH5</accession>
<evidence type="ECO:0000256" key="2">
    <source>
        <dbReference type="SAM" id="SignalP"/>
    </source>
</evidence>
<comment type="caution">
    <text evidence="3">The sequence shown here is derived from an EMBL/GenBank/DDBJ whole genome shotgun (WGS) entry which is preliminary data.</text>
</comment>